<proteinExistence type="predicted"/>
<dbReference type="Gene3D" id="3.10.450.50">
    <property type="match status" value="1"/>
</dbReference>
<feature type="domain" description="DUF4440" evidence="2">
    <location>
        <begin position="33"/>
        <end position="136"/>
    </location>
</feature>
<evidence type="ECO:0000313" key="3">
    <source>
        <dbReference type="EMBL" id="NAS12289.1"/>
    </source>
</evidence>
<gene>
    <name evidence="3" type="ORF">GTQ38_09770</name>
</gene>
<keyword evidence="4" id="KW-1185">Reference proteome</keyword>
<dbReference type="AlphaFoldDB" id="A0A6L9ED21"/>
<dbReference type="Proteomes" id="UP000475249">
    <property type="component" value="Unassembled WGS sequence"/>
</dbReference>
<accession>A0A6L9ED21</accession>
<evidence type="ECO:0000256" key="1">
    <source>
        <dbReference type="SAM" id="SignalP"/>
    </source>
</evidence>
<protein>
    <submittedName>
        <fullName evidence="3">DUF4440 domain-containing protein</fullName>
    </submittedName>
</protein>
<feature type="chain" id="PRO_5026868561" evidence="1">
    <location>
        <begin position="22"/>
        <end position="146"/>
    </location>
</feature>
<keyword evidence="1" id="KW-0732">Signal</keyword>
<sequence length="146" mass="16995">MGSFKRTLCIFMMGITPLIHAQTESQEHTNLVKTLSDAYHRAVMEENTKELIRMLHPEVVFHPPSGEPYSGKDIVGQLIKSFLEKNDVTSWAVTIDSYTDLGNSLVEFGRFEMVENKETTSKRKYINIWVRNKENYRLFYRGWSSL</sequence>
<evidence type="ECO:0000259" key="2">
    <source>
        <dbReference type="Pfam" id="PF14534"/>
    </source>
</evidence>
<dbReference type="InterPro" id="IPR027843">
    <property type="entry name" value="DUF4440"/>
</dbReference>
<comment type="caution">
    <text evidence="3">The sequence shown here is derived from an EMBL/GenBank/DDBJ whole genome shotgun (WGS) entry which is preliminary data.</text>
</comment>
<dbReference type="SUPFAM" id="SSF54427">
    <property type="entry name" value="NTF2-like"/>
    <property type="match status" value="1"/>
</dbReference>
<evidence type="ECO:0000313" key="4">
    <source>
        <dbReference type="Proteomes" id="UP000475249"/>
    </source>
</evidence>
<dbReference type="RefSeq" id="WP_161435328.1">
    <property type="nucleotide sequence ID" value="NZ_WXYO01000004.1"/>
</dbReference>
<dbReference type="InterPro" id="IPR032710">
    <property type="entry name" value="NTF2-like_dom_sf"/>
</dbReference>
<name>A0A6L9ED21_9FLAO</name>
<reference evidence="3 4" key="1">
    <citation type="submission" date="2020-01" db="EMBL/GenBank/DDBJ databases">
        <title>Bacteria diversity of Porities sp.</title>
        <authorList>
            <person name="Wang G."/>
        </authorList>
    </citation>
    <scope>NUCLEOTIDE SEQUENCE [LARGE SCALE GENOMIC DNA]</scope>
    <source>
        <strain evidence="3 4">R33</strain>
    </source>
</reference>
<feature type="signal peptide" evidence="1">
    <location>
        <begin position="1"/>
        <end position="21"/>
    </location>
</feature>
<dbReference type="Pfam" id="PF14534">
    <property type="entry name" value="DUF4440"/>
    <property type="match status" value="1"/>
</dbReference>
<dbReference type="EMBL" id="WXYO01000004">
    <property type="protein sequence ID" value="NAS12289.1"/>
    <property type="molecule type" value="Genomic_DNA"/>
</dbReference>
<organism evidence="3 4">
    <name type="scientific">Poritiphilus flavus</name>
    <dbReference type="NCBI Taxonomy" id="2697053"/>
    <lineage>
        <taxon>Bacteria</taxon>
        <taxon>Pseudomonadati</taxon>
        <taxon>Bacteroidota</taxon>
        <taxon>Flavobacteriia</taxon>
        <taxon>Flavobacteriales</taxon>
        <taxon>Flavobacteriaceae</taxon>
        <taxon>Poritiphilus</taxon>
    </lineage>
</organism>